<evidence type="ECO:0000256" key="3">
    <source>
        <dbReference type="ARBA" id="ARBA00022475"/>
    </source>
</evidence>
<dbReference type="InterPro" id="IPR004501">
    <property type="entry name" value="PTS_EIIC_3"/>
</dbReference>
<feature type="transmembrane region" description="Helical" evidence="9">
    <location>
        <begin position="63"/>
        <end position="83"/>
    </location>
</feature>
<protein>
    <recommendedName>
        <fullName evidence="8">Permease IIC component</fullName>
    </recommendedName>
</protein>
<name>A0AAQ2USH0_OENOE</name>
<dbReference type="Proteomes" id="UP000294726">
    <property type="component" value="Chromosome"/>
</dbReference>
<dbReference type="GO" id="GO:0009401">
    <property type="term" value="P:phosphoenolpyruvate-dependent sugar phosphotransferase system"/>
    <property type="evidence" value="ECO:0007669"/>
    <property type="project" value="InterPro"/>
</dbReference>
<comment type="function">
    <text evidence="8">The phosphoenolpyruvate-dependent sugar phosphotransferase system (PTS), a major carbohydrate active -transport system, catalyzes the phosphorylation of incoming sugar substrates concomitant with their translocation across the cell membrane.</text>
</comment>
<feature type="transmembrane region" description="Helical" evidence="9">
    <location>
        <begin position="31"/>
        <end position="51"/>
    </location>
</feature>
<keyword evidence="5 9" id="KW-0812">Transmembrane</keyword>
<dbReference type="PIRSF" id="PIRSF006351">
    <property type="entry name" value="PTS_EIIC-Cellobiose"/>
    <property type="match status" value="1"/>
</dbReference>
<feature type="transmembrane region" description="Helical" evidence="9">
    <location>
        <begin position="175"/>
        <end position="201"/>
    </location>
</feature>
<dbReference type="RefSeq" id="WP_186414064.1">
    <property type="nucleotide sequence ID" value="NZ_LR031358.1"/>
</dbReference>
<dbReference type="PROSITE" id="PS51105">
    <property type="entry name" value="PTS_EIIC_TYPE_3"/>
    <property type="match status" value="1"/>
</dbReference>
<dbReference type="GO" id="GO:0005886">
    <property type="term" value="C:plasma membrane"/>
    <property type="evidence" value="ECO:0007669"/>
    <property type="project" value="UniProtKB-SubCell"/>
</dbReference>
<evidence type="ECO:0000256" key="9">
    <source>
        <dbReference type="SAM" id="Phobius"/>
    </source>
</evidence>
<dbReference type="PANTHER" id="PTHR33989">
    <property type="match status" value="1"/>
</dbReference>
<dbReference type="InterPro" id="IPR004796">
    <property type="entry name" value="PTS_IIC_cello"/>
</dbReference>
<keyword evidence="6 9" id="KW-1133">Transmembrane helix</keyword>
<dbReference type="EMBL" id="LR031358">
    <property type="protein sequence ID" value="VDB98829.1"/>
    <property type="molecule type" value="Genomic_DNA"/>
</dbReference>
<evidence type="ECO:0000256" key="1">
    <source>
        <dbReference type="ARBA" id="ARBA00004651"/>
    </source>
</evidence>
<keyword evidence="2 8" id="KW-0813">Transport</keyword>
<dbReference type="Pfam" id="PF02378">
    <property type="entry name" value="PTS_EIIC"/>
    <property type="match status" value="1"/>
</dbReference>
<evidence type="ECO:0000256" key="2">
    <source>
        <dbReference type="ARBA" id="ARBA00022448"/>
    </source>
</evidence>
<dbReference type="InterPro" id="IPR003352">
    <property type="entry name" value="PTS_EIIC"/>
</dbReference>
<feature type="transmembrane region" description="Helical" evidence="9">
    <location>
        <begin position="133"/>
        <end position="155"/>
    </location>
</feature>
<reference evidence="11 12" key="1">
    <citation type="submission" date="2018-08" db="EMBL/GenBank/DDBJ databases">
        <authorList>
            <person name="Lorentzen P. G. S. M."/>
        </authorList>
    </citation>
    <scope>NUCLEOTIDE SEQUENCE [LARGE SCALE GENOMIC DNA]</scope>
    <source>
        <strain evidence="11 12">CRBO_1381</strain>
    </source>
</reference>
<evidence type="ECO:0000256" key="8">
    <source>
        <dbReference type="PIRNR" id="PIRNR006351"/>
    </source>
</evidence>
<gene>
    <name evidence="11" type="ORF">OENI_1528</name>
</gene>
<feature type="transmembrane region" description="Helical" evidence="9">
    <location>
        <begin position="376"/>
        <end position="397"/>
    </location>
</feature>
<keyword evidence="7 8" id="KW-0472">Membrane</keyword>
<organism evidence="11 12">
    <name type="scientific">Oenococcus oeni</name>
    <name type="common">Leuconostoc oenos</name>
    <dbReference type="NCBI Taxonomy" id="1247"/>
    <lineage>
        <taxon>Bacteria</taxon>
        <taxon>Bacillati</taxon>
        <taxon>Bacillota</taxon>
        <taxon>Bacilli</taxon>
        <taxon>Lactobacillales</taxon>
        <taxon>Lactobacillaceae</taxon>
        <taxon>Oenococcus</taxon>
    </lineage>
</organism>
<dbReference type="GO" id="GO:0008982">
    <property type="term" value="F:protein-N(PI)-phosphohistidine-sugar phosphotransferase activity"/>
    <property type="evidence" value="ECO:0007669"/>
    <property type="project" value="UniProtKB-UniRule"/>
</dbReference>
<keyword evidence="3 8" id="KW-1003">Cell membrane</keyword>
<feature type="transmembrane region" description="Helical" evidence="9">
    <location>
        <begin position="343"/>
        <end position="364"/>
    </location>
</feature>
<evidence type="ECO:0000256" key="5">
    <source>
        <dbReference type="ARBA" id="ARBA00022692"/>
    </source>
</evidence>
<dbReference type="InterPro" id="IPR051088">
    <property type="entry name" value="PTS_Sugar-EIIC/EIIB"/>
</dbReference>
<evidence type="ECO:0000256" key="6">
    <source>
        <dbReference type="ARBA" id="ARBA00022989"/>
    </source>
</evidence>
<evidence type="ECO:0000256" key="4">
    <source>
        <dbReference type="ARBA" id="ARBA00022597"/>
    </source>
</evidence>
<evidence type="ECO:0000313" key="11">
    <source>
        <dbReference type="EMBL" id="VDB98829.1"/>
    </source>
</evidence>
<evidence type="ECO:0000259" key="10">
    <source>
        <dbReference type="PROSITE" id="PS51105"/>
    </source>
</evidence>
<proteinExistence type="predicted"/>
<feature type="transmembrane region" description="Helical" evidence="9">
    <location>
        <begin position="95"/>
        <end position="113"/>
    </location>
</feature>
<dbReference type="AlphaFoldDB" id="A0AAQ2USH0"/>
<keyword evidence="4 8" id="KW-0762">Sugar transport</keyword>
<dbReference type="PANTHER" id="PTHR33989:SF4">
    <property type="entry name" value="PTS SYSTEM N,N'-DIACETYLCHITOBIOSE-SPECIFIC EIIC COMPONENT"/>
    <property type="match status" value="1"/>
</dbReference>
<feature type="transmembrane region" description="Helical" evidence="9">
    <location>
        <begin position="269"/>
        <end position="290"/>
    </location>
</feature>
<feature type="domain" description="PTS EIIC type-3" evidence="10">
    <location>
        <begin position="8"/>
        <end position="396"/>
    </location>
</feature>
<accession>A0AAQ2USH0</accession>
<sequence>MHKIMNYMQTSFAPKVNKIVKNPWIAAIQDAIMTALPLVFVGSLITIVSLVRNFIPAIPDMTMISNFSFGMFGLVVSFLIAYYVMEKKNNNKYKLIGGATSLVFFLMLLYPTLDKTGANMSFILARFGAQGMFTAIISGLFVGAVMNFAGKHSFFSEETAIPDFVVGWFDSLLPITFILVVGWTLTGLLHVDVFNVILWLFSPLSAIVQSYPGFVLSVFIPVFLYTFGISGWVVMPVIYPVYMQGLAQNVKEVAAGGTATHIATQETCYAFSSMGGIGTTLALAVIMLFFSHSAQLKAIGKAIIVPSVFNINEPLVFGAPVAFNPYLMVPMWINGLLVPTISYLVMTLHLVSVPSKTFLLWYIPYPITSYLATQDWRAIVVTLVIFAVTWVVFWPFFKAYDNSLLAQEKKAAA</sequence>
<feature type="transmembrane region" description="Helical" evidence="9">
    <location>
        <begin position="213"/>
        <end position="239"/>
    </location>
</feature>
<evidence type="ECO:0000256" key="7">
    <source>
        <dbReference type="ARBA" id="ARBA00023136"/>
    </source>
</evidence>
<evidence type="ECO:0000313" key="12">
    <source>
        <dbReference type="Proteomes" id="UP000294726"/>
    </source>
</evidence>
<comment type="subcellular location">
    <subcellularLocation>
        <location evidence="1">Cell membrane</location>
        <topology evidence="1">Multi-pass membrane protein</topology>
    </subcellularLocation>
</comment>
<dbReference type="GO" id="GO:1902815">
    <property type="term" value="P:N,N'-diacetylchitobiose import"/>
    <property type="evidence" value="ECO:0007669"/>
    <property type="project" value="TreeGrafter"/>
</dbReference>